<dbReference type="Gene3D" id="1.20.1280.50">
    <property type="match status" value="1"/>
</dbReference>
<gene>
    <name evidence="3" type="ORF">Bca52824_018149</name>
</gene>
<dbReference type="AlphaFoldDB" id="A0A8X8AZ40"/>
<protein>
    <recommendedName>
        <fullName evidence="2">F-box domain-containing protein</fullName>
    </recommendedName>
</protein>
<comment type="caution">
    <text evidence="3">The sequence shown here is derived from an EMBL/GenBank/DDBJ whole genome shotgun (WGS) entry which is preliminary data.</text>
</comment>
<dbReference type="EMBL" id="JAAMPC010000004">
    <property type="protein sequence ID" value="KAG2315027.1"/>
    <property type="molecule type" value="Genomic_DNA"/>
</dbReference>
<dbReference type="PANTHER" id="PTHR31672">
    <property type="entry name" value="BNACNNG10540D PROTEIN"/>
    <property type="match status" value="1"/>
</dbReference>
<feature type="domain" description="F-box" evidence="2">
    <location>
        <begin position="1"/>
        <end position="48"/>
    </location>
</feature>
<dbReference type="Pfam" id="PF00646">
    <property type="entry name" value="F-box"/>
    <property type="match status" value="1"/>
</dbReference>
<evidence type="ECO:0000313" key="4">
    <source>
        <dbReference type="Proteomes" id="UP000886595"/>
    </source>
</evidence>
<evidence type="ECO:0000259" key="2">
    <source>
        <dbReference type="PROSITE" id="PS50181"/>
    </source>
</evidence>
<dbReference type="PANTHER" id="PTHR31672:SF13">
    <property type="entry name" value="F-BOX PROTEIN CPR30-LIKE"/>
    <property type="match status" value="1"/>
</dbReference>
<accession>A0A8X8AZ40</accession>
<dbReference type="SMART" id="SM00256">
    <property type="entry name" value="FBOX"/>
    <property type="match status" value="1"/>
</dbReference>
<dbReference type="InterPro" id="IPR036047">
    <property type="entry name" value="F-box-like_dom_sf"/>
</dbReference>
<keyword evidence="4" id="KW-1185">Reference proteome</keyword>
<organism evidence="3 4">
    <name type="scientific">Brassica carinata</name>
    <name type="common">Ethiopian mustard</name>
    <name type="synonym">Abyssinian cabbage</name>
    <dbReference type="NCBI Taxonomy" id="52824"/>
    <lineage>
        <taxon>Eukaryota</taxon>
        <taxon>Viridiplantae</taxon>
        <taxon>Streptophyta</taxon>
        <taxon>Embryophyta</taxon>
        <taxon>Tracheophyta</taxon>
        <taxon>Spermatophyta</taxon>
        <taxon>Magnoliopsida</taxon>
        <taxon>eudicotyledons</taxon>
        <taxon>Gunneridae</taxon>
        <taxon>Pentapetalae</taxon>
        <taxon>rosids</taxon>
        <taxon>malvids</taxon>
        <taxon>Brassicales</taxon>
        <taxon>Brassicaceae</taxon>
        <taxon>Brassiceae</taxon>
        <taxon>Brassica</taxon>
    </lineage>
</organism>
<dbReference type="CDD" id="cd22157">
    <property type="entry name" value="F-box_AtFBW1-like"/>
    <property type="match status" value="1"/>
</dbReference>
<proteinExistence type="predicted"/>
<name>A0A8X8AZ40_BRACI</name>
<reference evidence="3 4" key="1">
    <citation type="submission" date="2020-02" db="EMBL/GenBank/DDBJ databases">
        <authorList>
            <person name="Ma Q."/>
            <person name="Huang Y."/>
            <person name="Song X."/>
            <person name="Pei D."/>
        </authorList>
    </citation>
    <scope>NUCLEOTIDE SEQUENCE [LARGE SCALE GENOMIC DNA]</scope>
    <source>
        <strain evidence="3">Sxm20200214</strain>
        <tissue evidence="3">Leaf</tissue>
    </source>
</reference>
<sequence>MEWLHQDVVKLILERLPVKSLLRFKSVSKQWKSTIESRSFQERQWKKQRQESGGDPDVLMVSASTDESLRTLVLGSSSSVKIPTPRIRRRQQHST</sequence>
<feature type="region of interest" description="Disordered" evidence="1">
    <location>
        <begin position="42"/>
        <end position="61"/>
    </location>
</feature>
<evidence type="ECO:0000256" key="1">
    <source>
        <dbReference type="SAM" id="MobiDB-lite"/>
    </source>
</evidence>
<evidence type="ECO:0000313" key="3">
    <source>
        <dbReference type="EMBL" id="KAG2315027.1"/>
    </source>
</evidence>
<dbReference type="Proteomes" id="UP000886595">
    <property type="component" value="Unassembled WGS sequence"/>
</dbReference>
<dbReference type="PROSITE" id="PS50181">
    <property type="entry name" value="FBOX"/>
    <property type="match status" value="1"/>
</dbReference>
<dbReference type="InterPro" id="IPR001810">
    <property type="entry name" value="F-box_dom"/>
</dbReference>
<dbReference type="InterPro" id="IPR050796">
    <property type="entry name" value="SCF_F-box_component"/>
</dbReference>
<dbReference type="SUPFAM" id="SSF81383">
    <property type="entry name" value="F-box domain"/>
    <property type="match status" value="1"/>
</dbReference>
<dbReference type="OrthoDB" id="1737248at2759"/>
<feature type="compositionally biased region" description="Basic and acidic residues" evidence="1">
    <location>
        <begin position="42"/>
        <end position="52"/>
    </location>
</feature>